<dbReference type="InterPro" id="IPR009305">
    <property type="entry name" value="Mpo1-like"/>
</dbReference>
<keyword evidence="1" id="KW-0812">Transmembrane</keyword>
<dbReference type="Pfam" id="PF06127">
    <property type="entry name" value="Mpo1-like"/>
    <property type="match status" value="1"/>
</dbReference>
<comment type="caution">
    <text evidence="2">The sequence shown here is derived from an EMBL/GenBank/DDBJ whole genome shotgun (WGS) entry which is preliminary data.</text>
</comment>
<reference evidence="2 3" key="1">
    <citation type="submission" date="2017-10" db="EMBL/GenBank/DDBJ databases">
        <title>Nyctiphanis sp. nov., isolated from the stomach of the euphausiid Nyctiphanes simplex (Hansen, 1911) in the Gulf of California.</title>
        <authorList>
            <person name="Gomez-Gil B."/>
            <person name="Aguilar-Mendez M."/>
            <person name="Lopez-Cortes A."/>
            <person name="Gomez-Gutierrez J."/>
            <person name="Roque A."/>
            <person name="Lang E."/>
            <person name="Gonzalez-Castillo A."/>
        </authorList>
    </citation>
    <scope>NUCLEOTIDE SEQUENCE [LARGE SCALE GENOMIC DNA]</scope>
    <source>
        <strain evidence="2 3">CAIM 600</strain>
    </source>
</reference>
<evidence type="ECO:0008006" key="4">
    <source>
        <dbReference type="Google" id="ProtNLM"/>
    </source>
</evidence>
<accession>A0A4Q0YRI7</accession>
<feature type="transmembrane region" description="Helical" evidence="1">
    <location>
        <begin position="135"/>
        <end position="152"/>
    </location>
</feature>
<feature type="transmembrane region" description="Helical" evidence="1">
    <location>
        <begin position="97"/>
        <end position="115"/>
    </location>
</feature>
<dbReference type="GO" id="GO:0016020">
    <property type="term" value="C:membrane"/>
    <property type="evidence" value="ECO:0007669"/>
    <property type="project" value="GOC"/>
</dbReference>
<sequence>MRSLNSWLEEYSESHQNKTNKFIHYFAVPSIYFTVMGFLYALPAIPALPGEWWNNWMVLIMPVVMVFYFSLSLALGIGMSLFTALCYYLLVMYEQAGISTVFEMSLALFVVMWIFQFVGHKIEGKKPSFFKDIQFLLIGPAWVVVWMQKAIVNR</sequence>
<feature type="transmembrane region" description="Helical" evidence="1">
    <location>
        <begin position="22"/>
        <end position="45"/>
    </location>
</feature>
<keyword evidence="1" id="KW-1133">Transmembrane helix</keyword>
<dbReference type="Proteomes" id="UP000290287">
    <property type="component" value="Unassembled WGS sequence"/>
</dbReference>
<feature type="transmembrane region" description="Helical" evidence="1">
    <location>
        <begin position="65"/>
        <end position="90"/>
    </location>
</feature>
<evidence type="ECO:0000313" key="3">
    <source>
        <dbReference type="Proteomes" id="UP000290287"/>
    </source>
</evidence>
<dbReference type="AlphaFoldDB" id="A0A4Q0YRI7"/>
<protein>
    <recommendedName>
        <fullName evidence="4">DUF962 domain-containing protein</fullName>
    </recommendedName>
</protein>
<dbReference type="OrthoDB" id="5515308at2"/>
<gene>
    <name evidence="2" type="ORF">CS022_11025</name>
</gene>
<dbReference type="EMBL" id="PEIB01000011">
    <property type="protein sequence ID" value="RXJ73255.1"/>
    <property type="molecule type" value="Genomic_DNA"/>
</dbReference>
<dbReference type="PANTHER" id="PTHR28026:SF9">
    <property type="entry name" value="2-HYDROXY-PALMITIC ACID DIOXYGENASE MPO1"/>
    <property type="match status" value="1"/>
</dbReference>
<organism evidence="2 3">
    <name type="scientific">Veronia nyctiphanis</name>
    <dbReference type="NCBI Taxonomy" id="1278244"/>
    <lineage>
        <taxon>Bacteria</taxon>
        <taxon>Pseudomonadati</taxon>
        <taxon>Pseudomonadota</taxon>
        <taxon>Gammaproteobacteria</taxon>
        <taxon>Vibrionales</taxon>
        <taxon>Vibrionaceae</taxon>
        <taxon>Veronia</taxon>
    </lineage>
</organism>
<evidence type="ECO:0000256" key="1">
    <source>
        <dbReference type="SAM" id="Phobius"/>
    </source>
</evidence>
<dbReference type="GO" id="GO:0046521">
    <property type="term" value="P:sphingoid catabolic process"/>
    <property type="evidence" value="ECO:0007669"/>
    <property type="project" value="TreeGrafter"/>
</dbReference>
<proteinExistence type="predicted"/>
<evidence type="ECO:0000313" key="2">
    <source>
        <dbReference type="EMBL" id="RXJ73255.1"/>
    </source>
</evidence>
<dbReference type="RefSeq" id="WP_129122304.1">
    <property type="nucleotide sequence ID" value="NZ_PEIB01000011.1"/>
</dbReference>
<dbReference type="PANTHER" id="PTHR28026">
    <property type="entry name" value="DUF962 DOMAIN PROTEIN (AFU_ORTHOLOGUE AFUA_8G05310)"/>
    <property type="match status" value="1"/>
</dbReference>
<keyword evidence="1" id="KW-0472">Membrane</keyword>
<name>A0A4Q0YRI7_9GAMM</name>
<keyword evidence="3" id="KW-1185">Reference proteome</keyword>